<name>A0ABS4K9J0_9CLOT</name>
<evidence type="ECO:0000313" key="3">
    <source>
        <dbReference type="Proteomes" id="UP001519308"/>
    </source>
</evidence>
<sequence>MVKISDLKLKNKNNKLFSSKAYKNLNRLIVLVYIFFMLIYVFRDNLYKLDSSYITLFAEVAPNLIPSFLFTLIGMFYIVPLLKGIDSVGKSIVIWLINAINIIVFLLIEYTTLQVI</sequence>
<proteinExistence type="predicted"/>
<dbReference type="Proteomes" id="UP001519308">
    <property type="component" value="Unassembled WGS sequence"/>
</dbReference>
<feature type="transmembrane region" description="Helical" evidence="1">
    <location>
        <begin position="63"/>
        <end position="80"/>
    </location>
</feature>
<dbReference type="EMBL" id="JAGGLL010000074">
    <property type="protein sequence ID" value="MBP2024434.1"/>
    <property type="molecule type" value="Genomic_DNA"/>
</dbReference>
<reference evidence="2 3" key="1">
    <citation type="submission" date="2021-03" db="EMBL/GenBank/DDBJ databases">
        <title>Genomic Encyclopedia of Type Strains, Phase IV (KMG-IV): sequencing the most valuable type-strain genomes for metagenomic binning, comparative biology and taxonomic classification.</title>
        <authorList>
            <person name="Goeker M."/>
        </authorList>
    </citation>
    <scope>NUCLEOTIDE SEQUENCE [LARGE SCALE GENOMIC DNA]</scope>
    <source>
        <strain evidence="2 3">DSM 28650</strain>
    </source>
</reference>
<evidence type="ECO:0000256" key="1">
    <source>
        <dbReference type="SAM" id="Phobius"/>
    </source>
</evidence>
<gene>
    <name evidence="2" type="ORF">J2Z44_004303</name>
</gene>
<feature type="transmembrane region" description="Helical" evidence="1">
    <location>
        <begin position="25"/>
        <end position="43"/>
    </location>
</feature>
<organism evidence="2 3">
    <name type="scientific">Clostridium punense</name>
    <dbReference type="NCBI Taxonomy" id="1054297"/>
    <lineage>
        <taxon>Bacteria</taxon>
        <taxon>Bacillati</taxon>
        <taxon>Bacillota</taxon>
        <taxon>Clostridia</taxon>
        <taxon>Eubacteriales</taxon>
        <taxon>Clostridiaceae</taxon>
        <taxon>Clostridium</taxon>
    </lineage>
</organism>
<keyword evidence="1" id="KW-0472">Membrane</keyword>
<evidence type="ECO:0000313" key="2">
    <source>
        <dbReference type="EMBL" id="MBP2024434.1"/>
    </source>
</evidence>
<keyword evidence="1" id="KW-0812">Transmembrane</keyword>
<keyword evidence="1" id="KW-1133">Transmembrane helix</keyword>
<accession>A0ABS4K9J0</accession>
<keyword evidence="3" id="KW-1185">Reference proteome</keyword>
<comment type="caution">
    <text evidence="2">The sequence shown here is derived from an EMBL/GenBank/DDBJ whole genome shotgun (WGS) entry which is preliminary data.</text>
</comment>
<protein>
    <submittedName>
        <fullName evidence="2">Uncharacterized protein</fullName>
    </submittedName>
</protein>
<feature type="transmembrane region" description="Helical" evidence="1">
    <location>
        <begin position="92"/>
        <end position="113"/>
    </location>
</feature>
<dbReference type="RefSeq" id="WP_021282546.1">
    <property type="nucleotide sequence ID" value="NZ_JAGGLL010000074.1"/>
</dbReference>